<evidence type="ECO:0000313" key="6">
    <source>
        <dbReference type="EMBL" id="EGD80528.1"/>
    </source>
</evidence>
<dbReference type="Gene3D" id="3.90.70.10">
    <property type="entry name" value="Cysteine proteinases"/>
    <property type="match status" value="1"/>
</dbReference>
<dbReference type="PROSITE" id="PS00139">
    <property type="entry name" value="THIOL_PROTEASE_CYS"/>
    <property type="match status" value="1"/>
</dbReference>
<dbReference type="EMBL" id="GL832958">
    <property type="protein sequence ID" value="EGD80528.1"/>
    <property type="molecule type" value="Genomic_DNA"/>
</dbReference>
<dbReference type="GeneID" id="16077684"/>
<feature type="signal peptide" evidence="3">
    <location>
        <begin position="1"/>
        <end position="30"/>
    </location>
</feature>
<evidence type="ECO:0000259" key="4">
    <source>
        <dbReference type="SMART" id="SM00645"/>
    </source>
</evidence>
<feature type="domain" description="Cathepsin propeptide inhibitor" evidence="5">
    <location>
        <begin position="55"/>
        <end position="118"/>
    </location>
</feature>
<dbReference type="InterPro" id="IPR025660">
    <property type="entry name" value="Pept_his_AS"/>
</dbReference>
<reference evidence="6" key="1">
    <citation type="submission" date="2009-08" db="EMBL/GenBank/DDBJ databases">
        <title>Annotation of Salpingoeca rosetta.</title>
        <authorList>
            <consortium name="The Broad Institute Genome Sequencing Platform"/>
            <person name="Russ C."/>
            <person name="Cuomo C."/>
            <person name="Burger G."/>
            <person name="Gray M.W."/>
            <person name="Holland P.W.H."/>
            <person name="King N."/>
            <person name="Lang F.B.F."/>
            <person name="Roger A.J."/>
            <person name="Ruiz-Trillo I."/>
            <person name="Young S.K."/>
            <person name="Zeng Q."/>
            <person name="Gargeya S."/>
            <person name="Alvarado L."/>
            <person name="Berlin A."/>
            <person name="Chapman S.B."/>
            <person name="Chen Z."/>
            <person name="Freedman E."/>
            <person name="Gellesch M."/>
            <person name="Goldberg J."/>
            <person name="Griggs A."/>
            <person name="Gujja S."/>
            <person name="Heilman E."/>
            <person name="Heiman D."/>
            <person name="Howarth C."/>
            <person name="Mehta T."/>
            <person name="Neiman D."/>
            <person name="Pearson M."/>
            <person name="Roberts A."/>
            <person name="Saif S."/>
            <person name="Shea T."/>
            <person name="Shenoy N."/>
            <person name="Sisk P."/>
            <person name="Stolte C."/>
            <person name="Sykes S."/>
            <person name="White J."/>
            <person name="Yandava C."/>
            <person name="Haas B."/>
            <person name="Nusbaum C."/>
            <person name="Birren B."/>
        </authorList>
    </citation>
    <scope>NUCLEOTIDE SEQUENCE [LARGE SCALE GENOMIC DNA]</scope>
    <source>
        <strain evidence="6">ATCC 50818</strain>
    </source>
</reference>
<dbReference type="AlphaFoldDB" id="F2U0V4"/>
<dbReference type="PROSITE" id="PS00639">
    <property type="entry name" value="THIOL_PROTEASE_HIS"/>
    <property type="match status" value="1"/>
</dbReference>
<sequence length="389" mass="42171">MTMTMTQQPPRLVVVVVALLCACMAAGSSAKGGRDGGREDSGEWRLSEAQLDALFTSFVKDFGRLYASNATEHAFRRRVFARNVQLYQQRSASAATVSAGHTAVFKPDKFSDWTVEEFRALLGTRPVSTAIGNPRCASSPVNCELSTNMNTNAALGLAIPDAFDWRNDSRGVITAVRDQGQCGGCWAFSAVETVEASWVLSGHTLPEPKLSVQQILSCDTQANGCHGGSISGAFTYVLDKSEQGKGLEPDTAFPFKCDKGCKNSLPQCPALSRPFVTINATCRCPKMKEKDMLAFVANYGPLAIQVDAEPWHGYSSGIMRYHCSSQPASANHAVQIVGYGIDSSSGPAIPYWTVRNSWGEDWGENGYIRLYRGNNVCGLRNDVNFAFSQ</sequence>
<keyword evidence="7" id="KW-1185">Reference proteome</keyword>
<protein>
    <submittedName>
        <fullName evidence="6">Uncharacterized protein</fullName>
    </submittedName>
</protein>
<comment type="similarity">
    <text evidence="1">Belongs to the peptidase C1 family.</text>
</comment>
<dbReference type="OrthoDB" id="498368at2759"/>
<evidence type="ECO:0000256" key="3">
    <source>
        <dbReference type="SAM" id="SignalP"/>
    </source>
</evidence>
<proteinExistence type="inferred from homology"/>
<dbReference type="InterPro" id="IPR038765">
    <property type="entry name" value="Papain-like_cys_pep_sf"/>
</dbReference>
<dbReference type="PRINTS" id="PR00705">
    <property type="entry name" value="PAPAIN"/>
</dbReference>
<keyword evidence="2" id="KW-1015">Disulfide bond</keyword>
<dbReference type="InterPro" id="IPR013128">
    <property type="entry name" value="Peptidase_C1A"/>
</dbReference>
<dbReference type="Pfam" id="PF08246">
    <property type="entry name" value="Inhibitor_I29"/>
    <property type="match status" value="1"/>
</dbReference>
<dbReference type="InterPro" id="IPR025661">
    <property type="entry name" value="Pept_asp_AS"/>
</dbReference>
<name>F2U0V4_SALR5</name>
<dbReference type="OMA" id="TINATCR"/>
<evidence type="ECO:0000256" key="2">
    <source>
        <dbReference type="ARBA" id="ARBA00023157"/>
    </source>
</evidence>
<dbReference type="PANTHER" id="PTHR12411">
    <property type="entry name" value="CYSTEINE PROTEASE FAMILY C1-RELATED"/>
    <property type="match status" value="1"/>
</dbReference>
<dbReference type="InterPro" id="IPR013201">
    <property type="entry name" value="Prot_inhib_I29"/>
</dbReference>
<dbReference type="InterPro" id="IPR039417">
    <property type="entry name" value="Peptidase_C1A_papain-like"/>
</dbReference>
<feature type="domain" description="Peptidase C1A papain C-terminal" evidence="4">
    <location>
        <begin position="159"/>
        <end position="387"/>
    </location>
</feature>
<evidence type="ECO:0000256" key="1">
    <source>
        <dbReference type="ARBA" id="ARBA00008455"/>
    </source>
</evidence>
<dbReference type="Proteomes" id="UP000007799">
    <property type="component" value="Unassembled WGS sequence"/>
</dbReference>
<dbReference type="GO" id="GO:0008234">
    <property type="term" value="F:cysteine-type peptidase activity"/>
    <property type="evidence" value="ECO:0007669"/>
    <property type="project" value="InterPro"/>
</dbReference>
<dbReference type="RefSeq" id="XP_004997089.1">
    <property type="nucleotide sequence ID" value="XM_004997032.1"/>
</dbReference>
<dbReference type="InterPro" id="IPR000668">
    <property type="entry name" value="Peptidase_C1A_C"/>
</dbReference>
<dbReference type="PROSITE" id="PS00640">
    <property type="entry name" value="THIOL_PROTEASE_ASN"/>
    <property type="match status" value="1"/>
</dbReference>
<dbReference type="SUPFAM" id="SSF54001">
    <property type="entry name" value="Cysteine proteinases"/>
    <property type="match status" value="1"/>
</dbReference>
<dbReference type="KEGG" id="sre:PTSG_01119"/>
<dbReference type="MEROPS" id="C01.A47"/>
<dbReference type="GO" id="GO:0006508">
    <property type="term" value="P:proteolysis"/>
    <property type="evidence" value="ECO:0007669"/>
    <property type="project" value="InterPro"/>
</dbReference>
<dbReference type="SMART" id="SM00645">
    <property type="entry name" value="Pept_C1"/>
    <property type="match status" value="1"/>
</dbReference>
<dbReference type="Pfam" id="PF00112">
    <property type="entry name" value="Peptidase_C1"/>
    <property type="match status" value="1"/>
</dbReference>
<keyword evidence="3" id="KW-0732">Signal</keyword>
<accession>F2U0V4</accession>
<dbReference type="SMART" id="SM00848">
    <property type="entry name" value="Inhibitor_I29"/>
    <property type="match status" value="1"/>
</dbReference>
<feature type="chain" id="PRO_5018621824" evidence="3">
    <location>
        <begin position="31"/>
        <end position="389"/>
    </location>
</feature>
<dbReference type="InterPro" id="IPR000169">
    <property type="entry name" value="Pept_cys_AS"/>
</dbReference>
<dbReference type="CDD" id="cd02248">
    <property type="entry name" value="Peptidase_C1A"/>
    <property type="match status" value="1"/>
</dbReference>
<dbReference type="STRING" id="946362.F2U0V4"/>
<evidence type="ECO:0000313" key="7">
    <source>
        <dbReference type="Proteomes" id="UP000007799"/>
    </source>
</evidence>
<gene>
    <name evidence="6" type="ORF">PTSG_01119</name>
</gene>
<dbReference type="InParanoid" id="F2U0V4"/>
<evidence type="ECO:0000259" key="5">
    <source>
        <dbReference type="SMART" id="SM00848"/>
    </source>
</evidence>
<organism evidence="7">
    <name type="scientific">Salpingoeca rosetta (strain ATCC 50818 / BSB-021)</name>
    <dbReference type="NCBI Taxonomy" id="946362"/>
    <lineage>
        <taxon>Eukaryota</taxon>
        <taxon>Choanoflagellata</taxon>
        <taxon>Craspedida</taxon>
        <taxon>Salpingoecidae</taxon>
        <taxon>Salpingoeca</taxon>
    </lineage>
</organism>
<dbReference type="eggNOG" id="KOG1542">
    <property type="taxonomic scope" value="Eukaryota"/>
</dbReference>